<dbReference type="AlphaFoldDB" id="A0A8J3JZ00"/>
<dbReference type="EMBL" id="BONG01000070">
    <property type="protein sequence ID" value="GIF93696.1"/>
    <property type="molecule type" value="Genomic_DNA"/>
</dbReference>
<accession>A0A8J3JZ00</accession>
<keyword evidence="2" id="KW-1185">Reference proteome</keyword>
<protein>
    <submittedName>
        <fullName evidence="1">Uncharacterized protein</fullName>
    </submittedName>
</protein>
<name>A0A8J3JZ00_9ACTN</name>
<proteinExistence type="predicted"/>
<evidence type="ECO:0000313" key="2">
    <source>
        <dbReference type="Proteomes" id="UP000619293"/>
    </source>
</evidence>
<evidence type="ECO:0000313" key="1">
    <source>
        <dbReference type="EMBL" id="GIF93696.1"/>
    </source>
</evidence>
<gene>
    <name evidence="1" type="ORF">Cch02nite_71400</name>
</gene>
<sequence>MAALMTGSTVVASAGSTVVASAGTTGSTLVMEASAFGAASATRGNMVVSSSSGSCARCLLIRVSGSY</sequence>
<comment type="caution">
    <text evidence="1">The sequence shown here is derived from an EMBL/GenBank/DDBJ whole genome shotgun (WGS) entry which is preliminary data.</text>
</comment>
<dbReference type="Proteomes" id="UP000619293">
    <property type="component" value="Unassembled WGS sequence"/>
</dbReference>
<reference evidence="1 2" key="1">
    <citation type="submission" date="2021-01" db="EMBL/GenBank/DDBJ databases">
        <title>Whole genome shotgun sequence of Catellatospora chokoriensis NBRC 107358.</title>
        <authorList>
            <person name="Komaki H."/>
            <person name="Tamura T."/>
        </authorList>
    </citation>
    <scope>NUCLEOTIDE SEQUENCE [LARGE SCALE GENOMIC DNA]</scope>
    <source>
        <strain evidence="1 2">NBRC 107358</strain>
    </source>
</reference>
<organism evidence="1 2">
    <name type="scientific">Catellatospora chokoriensis</name>
    <dbReference type="NCBI Taxonomy" id="310353"/>
    <lineage>
        <taxon>Bacteria</taxon>
        <taxon>Bacillati</taxon>
        <taxon>Actinomycetota</taxon>
        <taxon>Actinomycetes</taxon>
        <taxon>Micromonosporales</taxon>
        <taxon>Micromonosporaceae</taxon>
        <taxon>Catellatospora</taxon>
    </lineage>
</organism>